<dbReference type="EC" id="5.6.2.1" evidence="8"/>
<dbReference type="Pfam" id="PF01751">
    <property type="entry name" value="Toprim"/>
    <property type="match status" value="1"/>
</dbReference>
<dbReference type="InterPro" id="IPR000380">
    <property type="entry name" value="Topo_IA"/>
</dbReference>
<feature type="site" description="Interaction with DNA" evidence="8">
    <location>
        <position position="147"/>
    </location>
</feature>
<evidence type="ECO:0000256" key="5">
    <source>
        <dbReference type="ARBA" id="ARBA00023029"/>
    </source>
</evidence>
<dbReference type="InterPro" id="IPR005733">
    <property type="entry name" value="TopoI_bac-type"/>
</dbReference>
<feature type="site" description="Interaction with DNA" evidence="8">
    <location>
        <position position="144"/>
    </location>
</feature>
<feature type="region of interest" description="Interaction with DNA" evidence="8">
    <location>
        <begin position="167"/>
        <end position="172"/>
    </location>
</feature>
<dbReference type="InterPro" id="IPR034149">
    <property type="entry name" value="TOPRIM_TopoI"/>
</dbReference>
<name>A0A4R6Y3V5_9GAMM</name>
<proteinExistence type="inferred from homology"/>
<dbReference type="PANTHER" id="PTHR42785">
    <property type="entry name" value="DNA TOPOISOMERASE, TYPE IA, CORE"/>
    <property type="match status" value="1"/>
</dbReference>
<keyword evidence="4" id="KW-0460">Magnesium</keyword>
<feature type="active site" description="O-(5'-phospho-DNA)-tyrosine intermediate" evidence="8">
    <location>
        <position position="307"/>
    </location>
</feature>
<comment type="caution">
    <text evidence="12">The sequence shown here is derived from an EMBL/GenBank/DDBJ whole genome shotgun (WGS) entry which is preliminary data.</text>
</comment>
<dbReference type="NCBIfam" id="TIGR01051">
    <property type="entry name" value="topA_bact"/>
    <property type="match status" value="1"/>
</dbReference>
<dbReference type="InterPro" id="IPR013497">
    <property type="entry name" value="Topo_IA_cen"/>
</dbReference>
<comment type="caution">
    <text evidence="8">Lacks conserved residue(s) required for the propagation of feature annotation.</text>
</comment>
<dbReference type="InterPro" id="IPR025589">
    <property type="entry name" value="Toprim_C_rpt"/>
</dbReference>
<sequence>MAENLLIVESPAKAKTIEKYLGKGHKVLASYGHVRDLLAKTGAVIPENDFELKYVDVERNKKHIDAIVKAAKKANTIYLATDLDREGEAISWHVVEILKDRKLLKGKDIKRVVFSEITKSAIQEAVANPREISIELVDAQQARRALDYLVGFNLSPLLWKKVRRGLSAGRVQSPALRLIVQREDEINAFIKEEYWTIHGQMALGKEAFESNLNIYAGNKLKKFDINNQELADKALAQLRSQAGQQLTVTELTQRERKRKPAAPFITSTLQQEAARKLGFTARKTMQIAQQLYEGMEINGQSQGLITYMRTDSLNLANDAISEIRAVIQNKYGAQQVPEKPNHYKSKSKNAQEAHEAVRAVSAQLIPAEIKKYLDHDQFRLYDLVWKRTLASQMINATIGTVSADFTFGDGHNLRANGSTIIEKGFLAVYEEGLDDGKKDNNKEKHLPNLKKGDVVDVSEINGVQHFTEPPPRYSEASLVKALEEFGIGRPSTYASIISTLLNRDYVELESKRFIPTDIGKVVARFLEAHFKDYVDYEFTARLEDALDAVSRGEKEWKPLMKEFWDPFIKLVEEKEESVSRDEAQYKRELGIDPESGKPMSVRVGKYGTFVQIGTRDDEDKPKFAGLLPGQKLDTITFEEAIALFDLPRDLGETSEGEKVSANIGRFGPYVRYGNKFVSIKEGDPYSITFEEALVIIQEKKIADANRIIQTFDDGIQVLNGRWGPYVTDGNKNGKILKDQDPKALTHEECIEILAKAPEKKKRGKKKVAKKKVAKKTSKKKVAKKKTTKKKATKKKATKKKTSKKTTKK</sequence>
<dbReference type="HAMAP" id="MF_00952">
    <property type="entry name" value="Topoisom_1_prok"/>
    <property type="match status" value="1"/>
</dbReference>
<dbReference type="GO" id="GO:0003677">
    <property type="term" value="F:DNA binding"/>
    <property type="evidence" value="ECO:0007669"/>
    <property type="project" value="UniProtKB-KW"/>
</dbReference>
<comment type="function">
    <text evidence="8">Releases the supercoiling and torsional tension of DNA, which is introduced during the DNA replication and transcription, by transiently cleaving and rejoining one strand of the DNA duplex. Introduces a single-strand break via transesterification at a target site in duplex DNA. The scissile phosphodiester is attacked by the catalytic tyrosine of the enzyme, resulting in the formation of a DNA-(5'-phosphotyrosyl)-enzyme intermediate and the expulsion of a 3'-OH DNA strand. The free DNA strand then undergoes passage around the unbroken strand, thus removing DNA supercoils. Finally, in the religation step, the DNA 3'-OH attacks the covalent intermediate to expel the active-site tyrosine and restore the DNA phosphodiester backbone.</text>
</comment>
<dbReference type="PRINTS" id="PR00417">
    <property type="entry name" value="PRTPISMRASEI"/>
</dbReference>
<feature type="site" description="Interaction with DNA" evidence="8">
    <location>
        <position position="33"/>
    </location>
</feature>
<evidence type="ECO:0000313" key="13">
    <source>
        <dbReference type="Proteomes" id="UP000295724"/>
    </source>
</evidence>
<dbReference type="PROSITE" id="PS52039">
    <property type="entry name" value="TOPO_IA_2"/>
    <property type="match status" value="1"/>
</dbReference>
<dbReference type="AlphaFoldDB" id="A0A4R6Y3V5"/>
<evidence type="ECO:0000256" key="4">
    <source>
        <dbReference type="ARBA" id="ARBA00022842"/>
    </source>
</evidence>
<dbReference type="CDD" id="cd03363">
    <property type="entry name" value="TOPRIM_TopoIA_TopoI"/>
    <property type="match status" value="1"/>
</dbReference>
<evidence type="ECO:0000256" key="7">
    <source>
        <dbReference type="ARBA" id="ARBA00023235"/>
    </source>
</evidence>
<dbReference type="PROSITE" id="PS50880">
    <property type="entry name" value="TOPRIM"/>
    <property type="match status" value="1"/>
</dbReference>
<dbReference type="GO" id="GO:0046872">
    <property type="term" value="F:metal ion binding"/>
    <property type="evidence" value="ECO:0007669"/>
    <property type="project" value="UniProtKB-KW"/>
</dbReference>
<gene>
    <name evidence="8" type="primary">topA</name>
    <name evidence="12" type="ORF">C8D91_0654</name>
</gene>
<dbReference type="PANTHER" id="PTHR42785:SF1">
    <property type="entry name" value="DNA TOPOISOMERASE"/>
    <property type="match status" value="1"/>
</dbReference>
<dbReference type="InterPro" id="IPR028612">
    <property type="entry name" value="Topoisom_1_IA"/>
</dbReference>
<dbReference type="InterPro" id="IPR013824">
    <property type="entry name" value="Topo_IA_cen_sub1"/>
</dbReference>
<keyword evidence="5 8" id="KW-0799">Topoisomerase</keyword>
<dbReference type="Gene3D" id="3.40.50.140">
    <property type="match status" value="1"/>
</dbReference>
<keyword evidence="7 8" id="KW-0413">Isomerase</keyword>
<keyword evidence="3" id="KW-0479">Metal-binding</keyword>
<accession>A0A4R6Y3V5</accession>
<dbReference type="InterPro" id="IPR006171">
    <property type="entry name" value="TOPRIM_dom"/>
</dbReference>
<dbReference type="Pfam" id="PF13368">
    <property type="entry name" value="Toprim_C_rpt"/>
    <property type="match status" value="3"/>
</dbReference>
<feature type="site" description="Interaction with DNA" evidence="8">
    <location>
        <position position="309"/>
    </location>
</feature>
<dbReference type="RefSeq" id="WP_099017600.1">
    <property type="nucleotide sequence ID" value="NZ_NIHB01000001.1"/>
</dbReference>
<dbReference type="InterPro" id="IPR023405">
    <property type="entry name" value="Topo_IA_core_domain"/>
</dbReference>
<comment type="catalytic activity">
    <reaction evidence="1 8">
        <text>ATP-independent breakage of single-stranded DNA, followed by passage and rejoining.</text>
        <dbReference type="EC" id="5.6.2.1"/>
    </reaction>
</comment>
<keyword evidence="6 8" id="KW-0238">DNA-binding</keyword>
<dbReference type="OrthoDB" id="9804262at2"/>
<dbReference type="InterPro" id="IPR013826">
    <property type="entry name" value="Topo_IA_cen_sub3"/>
</dbReference>
<evidence type="ECO:0000256" key="1">
    <source>
        <dbReference type="ARBA" id="ARBA00000213"/>
    </source>
</evidence>
<dbReference type="EMBL" id="SNZB01000001">
    <property type="protein sequence ID" value="TDR23788.1"/>
    <property type="molecule type" value="Genomic_DNA"/>
</dbReference>
<dbReference type="GO" id="GO:0003917">
    <property type="term" value="F:DNA topoisomerase type I (single strand cut, ATP-independent) activity"/>
    <property type="evidence" value="ECO:0007669"/>
    <property type="project" value="UniProtKB-UniRule"/>
</dbReference>
<dbReference type="InterPro" id="IPR013825">
    <property type="entry name" value="Topo_IA_cen_sub2"/>
</dbReference>
<dbReference type="SMART" id="SM00437">
    <property type="entry name" value="TOP1Ac"/>
    <property type="match status" value="1"/>
</dbReference>
<dbReference type="Gene3D" id="2.70.20.10">
    <property type="entry name" value="Topoisomerase I, domain 3"/>
    <property type="match status" value="1"/>
</dbReference>
<dbReference type="GO" id="GO:0006265">
    <property type="term" value="P:DNA topological change"/>
    <property type="evidence" value="ECO:0007669"/>
    <property type="project" value="UniProtKB-UniRule"/>
</dbReference>
<dbReference type="SMART" id="SM00493">
    <property type="entry name" value="TOPRIM"/>
    <property type="match status" value="1"/>
</dbReference>
<protein>
    <recommendedName>
        <fullName evidence="8">DNA topoisomerase 1</fullName>
        <ecNumber evidence="8">5.6.2.1</ecNumber>
    </recommendedName>
    <alternativeName>
        <fullName evidence="8">DNA topoisomerase I</fullName>
    </alternativeName>
</protein>
<dbReference type="InterPro" id="IPR003601">
    <property type="entry name" value="Topo_IA_2"/>
</dbReference>
<dbReference type="CDD" id="cd00186">
    <property type="entry name" value="TOP1Ac"/>
    <property type="match status" value="1"/>
</dbReference>
<dbReference type="SUPFAM" id="SSF56712">
    <property type="entry name" value="Prokaryotic type I DNA topoisomerase"/>
    <property type="match status" value="1"/>
</dbReference>
<evidence type="ECO:0000256" key="8">
    <source>
        <dbReference type="HAMAP-Rule" id="MF_00952"/>
    </source>
</evidence>
<evidence type="ECO:0000256" key="3">
    <source>
        <dbReference type="ARBA" id="ARBA00022723"/>
    </source>
</evidence>
<evidence type="ECO:0000259" key="10">
    <source>
        <dbReference type="PROSITE" id="PS50880"/>
    </source>
</evidence>
<feature type="domain" description="Toprim" evidence="10">
    <location>
        <begin position="3"/>
        <end position="119"/>
    </location>
</feature>
<feature type="domain" description="Topo IA-type catalytic" evidence="11">
    <location>
        <begin position="133"/>
        <end position="571"/>
    </location>
</feature>
<dbReference type="PROSITE" id="PS00396">
    <property type="entry name" value="TOPO_IA_1"/>
    <property type="match status" value="1"/>
</dbReference>
<dbReference type="InterPro" id="IPR023406">
    <property type="entry name" value="Topo_IA_AS"/>
</dbReference>
<dbReference type="Pfam" id="PF01131">
    <property type="entry name" value="Topoisom_bac"/>
    <property type="match status" value="1"/>
</dbReference>
<dbReference type="InterPro" id="IPR003602">
    <property type="entry name" value="Topo_IA_DNA-bd_dom"/>
</dbReference>
<evidence type="ECO:0000259" key="11">
    <source>
        <dbReference type="PROSITE" id="PS52039"/>
    </source>
</evidence>
<dbReference type="NCBIfam" id="NF006451">
    <property type="entry name" value="PRK08780.1"/>
    <property type="match status" value="1"/>
</dbReference>
<evidence type="ECO:0000256" key="6">
    <source>
        <dbReference type="ARBA" id="ARBA00023125"/>
    </source>
</evidence>
<feature type="region of interest" description="Disordered" evidence="9">
    <location>
        <begin position="758"/>
        <end position="808"/>
    </location>
</feature>
<reference evidence="12 13" key="1">
    <citation type="submission" date="2019-03" db="EMBL/GenBank/DDBJ databases">
        <title>Genomic Encyclopedia of Type Strains, Phase IV (KMG-IV): sequencing the most valuable type-strain genomes for metagenomic binning, comparative biology and taxonomic classification.</title>
        <authorList>
            <person name="Goeker M."/>
        </authorList>
    </citation>
    <scope>NUCLEOTIDE SEQUENCE [LARGE SCALE GENOMIC DNA]</scope>
    <source>
        <strain evidence="12 13">DSM 25488</strain>
    </source>
</reference>
<comment type="subunit">
    <text evidence="8">Monomer.</text>
</comment>
<evidence type="ECO:0000256" key="2">
    <source>
        <dbReference type="ARBA" id="ARBA00009446"/>
    </source>
</evidence>
<dbReference type="Proteomes" id="UP000295724">
    <property type="component" value="Unassembled WGS sequence"/>
</dbReference>
<organism evidence="12 13">
    <name type="scientific">Marinicella litoralis</name>
    <dbReference type="NCBI Taxonomy" id="644220"/>
    <lineage>
        <taxon>Bacteria</taxon>
        <taxon>Pseudomonadati</taxon>
        <taxon>Pseudomonadota</taxon>
        <taxon>Gammaproteobacteria</taxon>
        <taxon>Lysobacterales</taxon>
        <taxon>Marinicellaceae</taxon>
        <taxon>Marinicella</taxon>
    </lineage>
</organism>
<dbReference type="Gene3D" id="1.10.290.10">
    <property type="entry name" value="Topoisomerase I, domain 4"/>
    <property type="match status" value="1"/>
</dbReference>
<dbReference type="SMART" id="SM00436">
    <property type="entry name" value="TOP1Bc"/>
    <property type="match status" value="1"/>
</dbReference>
<dbReference type="Gene3D" id="1.10.460.10">
    <property type="entry name" value="Topoisomerase I, domain 2"/>
    <property type="match status" value="1"/>
</dbReference>
<feature type="site" description="Interaction with DNA" evidence="8">
    <location>
        <position position="143"/>
    </location>
</feature>
<comment type="similarity">
    <text evidence="2 8">Belongs to the type IA topoisomerase family.</text>
</comment>
<keyword evidence="13" id="KW-1185">Reference proteome</keyword>
<feature type="site" description="Interaction with DNA" evidence="8">
    <location>
        <position position="159"/>
    </location>
</feature>
<evidence type="ECO:0000256" key="9">
    <source>
        <dbReference type="SAM" id="MobiDB-lite"/>
    </source>
</evidence>
<evidence type="ECO:0000313" key="12">
    <source>
        <dbReference type="EMBL" id="TDR23788.1"/>
    </source>
</evidence>
<feature type="site" description="Interaction with DNA" evidence="8">
    <location>
        <position position="503"/>
    </location>
</feature>